<dbReference type="InterPro" id="IPR036291">
    <property type="entry name" value="NAD(P)-bd_dom_sf"/>
</dbReference>
<dbReference type="InterPro" id="IPR002347">
    <property type="entry name" value="SDR_fam"/>
</dbReference>
<evidence type="ECO:0000256" key="5">
    <source>
        <dbReference type="ARBA" id="ARBA00022448"/>
    </source>
</evidence>
<dbReference type="SUPFAM" id="SSF51735">
    <property type="entry name" value="NAD(P)-binding Rossmann-fold domains"/>
    <property type="match status" value="1"/>
</dbReference>
<keyword evidence="8" id="KW-0653">Protein transport</keyword>
<dbReference type="GO" id="GO:0072583">
    <property type="term" value="P:clathrin-dependent endocytosis"/>
    <property type="evidence" value="ECO:0007669"/>
    <property type="project" value="InterPro"/>
</dbReference>
<evidence type="ECO:0000256" key="6">
    <source>
        <dbReference type="ARBA" id="ARBA00022475"/>
    </source>
</evidence>
<keyword evidence="18" id="KW-1185">Reference proteome</keyword>
<evidence type="ECO:0000256" key="8">
    <source>
        <dbReference type="ARBA" id="ARBA00022927"/>
    </source>
</evidence>
<evidence type="ECO:0000256" key="3">
    <source>
        <dbReference type="ARBA" id="ARBA00006972"/>
    </source>
</evidence>
<dbReference type="GO" id="GO:0035615">
    <property type="term" value="F:clathrin adaptor activity"/>
    <property type="evidence" value="ECO:0007669"/>
    <property type="project" value="InterPro"/>
</dbReference>
<accession>A0A553IDM3</accession>
<name>A0A553IDM3_9PEZI</name>
<evidence type="ECO:0000256" key="1">
    <source>
        <dbReference type="ARBA" id="ARBA00004236"/>
    </source>
</evidence>
<reference evidence="18" key="1">
    <citation type="submission" date="2019-06" db="EMBL/GenBank/DDBJ databases">
        <title>Draft genome sequence of the griseofulvin-producing fungus Xylaria cubensis strain G536.</title>
        <authorList>
            <person name="Mead M.E."/>
            <person name="Raja H.A."/>
            <person name="Steenwyk J.L."/>
            <person name="Knowles S.L."/>
            <person name="Oberlies N.H."/>
            <person name="Rokas A."/>
        </authorList>
    </citation>
    <scope>NUCLEOTIDE SEQUENCE [LARGE SCALE GENOMIC DNA]</scope>
    <source>
        <strain evidence="18">G536</strain>
    </source>
</reference>
<evidence type="ECO:0000256" key="9">
    <source>
        <dbReference type="ARBA" id="ARBA00023136"/>
    </source>
</evidence>
<organism evidence="17 18">
    <name type="scientific">Xylaria flabelliformis</name>
    <dbReference type="NCBI Taxonomy" id="2512241"/>
    <lineage>
        <taxon>Eukaryota</taxon>
        <taxon>Fungi</taxon>
        <taxon>Dikarya</taxon>
        <taxon>Ascomycota</taxon>
        <taxon>Pezizomycotina</taxon>
        <taxon>Sordariomycetes</taxon>
        <taxon>Xylariomycetidae</taxon>
        <taxon>Xylariales</taxon>
        <taxon>Xylariaceae</taxon>
        <taxon>Xylaria</taxon>
    </lineage>
</organism>
<comment type="caution">
    <text evidence="17">The sequence shown here is derived from an EMBL/GenBank/DDBJ whole genome shotgun (WGS) entry which is preliminary data.</text>
</comment>
<dbReference type="OrthoDB" id="191139at2759"/>
<dbReference type="GO" id="GO:0015031">
    <property type="term" value="P:protein transport"/>
    <property type="evidence" value="ECO:0007669"/>
    <property type="project" value="UniProtKB-KW"/>
</dbReference>
<dbReference type="GO" id="GO:0030122">
    <property type="term" value="C:AP-2 adaptor complex"/>
    <property type="evidence" value="ECO:0007669"/>
    <property type="project" value="InterPro"/>
</dbReference>
<dbReference type="CDD" id="cd14833">
    <property type="entry name" value="AP2_sigma"/>
    <property type="match status" value="1"/>
</dbReference>
<feature type="domain" description="AP complex mu/sigma subunit" evidence="16">
    <location>
        <begin position="333"/>
        <end position="467"/>
    </location>
</feature>
<keyword evidence="7" id="KW-0254">Endocytosis</keyword>
<dbReference type="InterPro" id="IPR027156">
    <property type="entry name" value="APS2"/>
</dbReference>
<evidence type="ECO:0000313" key="18">
    <source>
        <dbReference type="Proteomes" id="UP000319160"/>
    </source>
</evidence>
<evidence type="ECO:0000256" key="14">
    <source>
        <dbReference type="ARBA" id="ARBA00032648"/>
    </source>
</evidence>
<comment type="similarity">
    <text evidence="3">Belongs to the adaptor complexes small subunit family.</text>
</comment>
<evidence type="ECO:0000256" key="10">
    <source>
        <dbReference type="ARBA" id="ARBA00023176"/>
    </source>
</evidence>
<comment type="function">
    <text evidence="11">Component of the adaptor complexes which link clathrin to receptors in coated vesicles. Clathrin-associated protein complexes are believed to interact with the cytoplasmic tails of membrane proteins, leading to their selection and concentration.</text>
</comment>
<evidence type="ECO:0000256" key="15">
    <source>
        <dbReference type="ARBA" id="ARBA00062168"/>
    </source>
</evidence>
<dbReference type="SUPFAM" id="SSF64356">
    <property type="entry name" value="SNARE-like"/>
    <property type="match status" value="1"/>
</dbReference>
<dbReference type="FunFam" id="3.30.450.60:FF:000011">
    <property type="entry name" value="AP complex subunit sigma"/>
    <property type="match status" value="1"/>
</dbReference>
<dbReference type="InterPro" id="IPR022775">
    <property type="entry name" value="AP_mu_sigma_su"/>
</dbReference>
<gene>
    <name evidence="17" type="ORF">FHL15_000942</name>
</gene>
<comment type="subunit">
    <text evidence="15">Adaptor protein complex 2 (AP-2) is a heterotetramer composed of two large adaptins (alpha-type subunit APL3 and beta-type subunit APL1), a medium chain (mu-type subunit APM4) and a small adaptin (sigma-type subunit APS2).</text>
</comment>
<evidence type="ECO:0000256" key="4">
    <source>
        <dbReference type="ARBA" id="ARBA00013914"/>
    </source>
</evidence>
<protein>
    <recommendedName>
        <fullName evidence="4">AP-2 complex subunit sigma</fullName>
    </recommendedName>
    <alternativeName>
        <fullName evidence="12">Adaptin small chain</fullName>
    </alternativeName>
    <alternativeName>
        <fullName evidence="13">Clathrin assembly protein 2 sigma small chain</fullName>
    </alternativeName>
    <alternativeName>
        <fullName evidence="14">Sigma2-adaptin</fullName>
    </alternativeName>
</protein>
<proteinExistence type="inferred from homology"/>
<comment type="subcellular location">
    <subcellularLocation>
        <location evidence="1">Cell membrane</location>
    </subcellularLocation>
    <subcellularLocation>
        <location evidence="2">Membrane</location>
        <location evidence="2">Coated pit</location>
        <topology evidence="2">Peripheral membrane protein</topology>
        <orientation evidence="2">Cytoplasmic side</orientation>
    </subcellularLocation>
</comment>
<keyword evidence="6" id="KW-1003">Cell membrane</keyword>
<keyword evidence="9" id="KW-0472">Membrane</keyword>
<keyword evidence="5" id="KW-0813">Transport</keyword>
<evidence type="ECO:0000256" key="7">
    <source>
        <dbReference type="ARBA" id="ARBA00022583"/>
    </source>
</evidence>
<dbReference type="STRING" id="2512241.A0A553IDM3"/>
<dbReference type="Proteomes" id="UP000319160">
    <property type="component" value="Unassembled WGS sequence"/>
</dbReference>
<dbReference type="AlphaFoldDB" id="A0A553IDM3"/>
<evidence type="ECO:0000256" key="11">
    <source>
        <dbReference type="ARBA" id="ARBA00025487"/>
    </source>
</evidence>
<evidence type="ECO:0000256" key="13">
    <source>
        <dbReference type="ARBA" id="ARBA00031686"/>
    </source>
</evidence>
<evidence type="ECO:0000259" key="16">
    <source>
        <dbReference type="Pfam" id="PF01217"/>
    </source>
</evidence>
<evidence type="ECO:0000256" key="12">
    <source>
        <dbReference type="ARBA" id="ARBA00030104"/>
    </source>
</evidence>
<evidence type="ECO:0000313" key="17">
    <source>
        <dbReference type="EMBL" id="TRX98297.1"/>
    </source>
</evidence>
<dbReference type="Pfam" id="PF00106">
    <property type="entry name" value="adh_short"/>
    <property type="match status" value="1"/>
</dbReference>
<dbReference type="PANTHER" id="PTHR11753">
    <property type="entry name" value="ADAPTOR COMPLEXES SMALL SUBUNIT FAMILY"/>
    <property type="match status" value="1"/>
</dbReference>
<dbReference type="Gene3D" id="3.40.50.720">
    <property type="entry name" value="NAD(P)-binding Rossmann-like Domain"/>
    <property type="match status" value="1"/>
</dbReference>
<evidence type="ECO:0000256" key="2">
    <source>
        <dbReference type="ARBA" id="ARBA00004277"/>
    </source>
</evidence>
<dbReference type="InterPro" id="IPR016635">
    <property type="entry name" value="AP_complex_ssu"/>
</dbReference>
<dbReference type="EMBL" id="VFLP01000003">
    <property type="protein sequence ID" value="TRX98297.1"/>
    <property type="molecule type" value="Genomic_DNA"/>
</dbReference>
<dbReference type="Pfam" id="PF01217">
    <property type="entry name" value="Clat_adaptor_s"/>
    <property type="match status" value="1"/>
</dbReference>
<dbReference type="Gene3D" id="3.30.450.60">
    <property type="match status" value="1"/>
</dbReference>
<keyword evidence="10" id="KW-0168">Coated pit</keyword>
<sequence length="468" mass="51979">MAPYNRETEGLQLVHEFADQVKNRNCPTPGGLGAETAISIAAEHPAMIILVGRSQAKAQPTIDAIKSVDADIKVKFIEAELSSLKSVRAAAQAIIDDNEITKIDVVINNAAVMASPQMKTEDGLDYQFAINHLSHFVLTNKIMPKILAAGPGTRIVNVSSSGHRYTGIRFHDPNFTEPGSYKEFAGYGQAKTANILYAVELNKRLASRGIHAYAPTPGSVATNLQGYVKVLGDRATEIFNEAAYKVNGISIAESRIRDPMKTLQQGSASLIRPAIDPNIVNEEGVFIDNAIVTTDPKDVRSWATDPELAAECWKLSEELVVLTASYESRAALVELKGKTRLAKWYVPYTDDEKIKLKGEVHRLVAPRDQKYQSNFVEFRNHKVVYRRYAGLFFCACVDTNDNELAYLEAIHFFVEVLDAFFGNVCELDLVFNFYKVYAILDEVFLAGEIEETSKQVVLTRLEHLDKLE</sequence>
<dbReference type="InterPro" id="IPR011012">
    <property type="entry name" value="Longin-like_dom_sf"/>
</dbReference>